<comment type="caution">
    <text evidence="6">The sequence shown here is derived from an EMBL/GenBank/DDBJ whole genome shotgun (WGS) entry which is preliminary data.</text>
</comment>
<keyword evidence="2 3" id="KW-0961">Cell wall biogenesis/degradation</keyword>
<dbReference type="Gene3D" id="2.40.40.10">
    <property type="entry name" value="RlpA-like domain"/>
    <property type="match status" value="1"/>
</dbReference>
<dbReference type="InterPro" id="IPR012997">
    <property type="entry name" value="RplA"/>
</dbReference>
<dbReference type="EC" id="4.2.2.-" evidence="3"/>
<dbReference type="SUPFAM" id="SSF50685">
    <property type="entry name" value="Barwin-like endoglucanases"/>
    <property type="match status" value="1"/>
</dbReference>
<protein>
    <recommendedName>
        <fullName evidence="3">Probable endolytic peptidoglycan transglycosylase RlpA</fullName>
        <ecNumber evidence="3">4.2.2.-</ecNumber>
    </recommendedName>
</protein>
<name>A0ABW3IYJ6_9FLAO</name>
<dbReference type="NCBIfam" id="TIGR00413">
    <property type="entry name" value="rlpA"/>
    <property type="match status" value="1"/>
</dbReference>
<sequence precursor="true">MKKAITLFLLIAIIGLVSSQIQTKDKAKAVVQKDTLKKDKTTIEPEIVFNDSMIVVKGVFKPYKSNVYASYYANKFNGRRTASGKKFDNTKYTAAHRKLPFGTKLRITNEANGKSIIVEVTDRGPFSRGREIDLTKKAFMEITSNKSSGTFKVKIEVAN</sequence>
<dbReference type="Proteomes" id="UP001597051">
    <property type="component" value="Unassembled WGS sequence"/>
</dbReference>
<proteinExistence type="inferred from homology"/>
<dbReference type="PANTHER" id="PTHR34183:SF8">
    <property type="entry name" value="ENDOLYTIC PEPTIDOGLYCAN TRANSGLYCOSYLASE RLPA-RELATED"/>
    <property type="match status" value="1"/>
</dbReference>
<dbReference type="InterPro" id="IPR034718">
    <property type="entry name" value="RlpA"/>
</dbReference>
<dbReference type="InterPro" id="IPR036908">
    <property type="entry name" value="RlpA-like_sf"/>
</dbReference>
<feature type="domain" description="RlpA-like protein double-psi beta-barrel" evidence="5">
    <location>
        <begin position="65"/>
        <end position="154"/>
    </location>
</feature>
<dbReference type="HAMAP" id="MF_02071">
    <property type="entry name" value="RlpA"/>
    <property type="match status" value="1"/>
</dbReference>
<keyword evidence="1 3" id="KW-0456">Lyase</keyword>
<dbReference type="InterPro" id="IPR009009">
    <property type="entry name" value="RlpA-like_DPBB"/>
</dbReference>
<evidence type="ECO:0000256" key="2">
    <source>
        <dbReference type="ARBA" id="ARBA00023316"/>
    </source>
</evidence>
<evidence type="ECO:0000256" key="4">
    <source>
        <dbReference type="RuleBase" id="RU003495"/>
    </source>
</evidence>
<dbReference type="EMBL" id="JBHTIZ010000005">
    <property type="protein sequence ID" value="MFD0983154.1"/>
    <property type="molecule type" value="Genomic_DNA"/>
</dbReference>
<gene>
    <name evidence="3" type="primary">rlpA</name>
    <name evidence="6" type="ORF">ACFQ0S_01565</name>
</gene>
<evidence type="ECO:0000259" key="5">
    <source>
        <dbReference type="Pfam" id="PF03330"/>
    </source>
</evidence>
<dbReference type="RefSeq" id="WP_379752504.1">
    <property type="nucleotide sequence ID" value="NZ_JBHSYB010000002.1"/>
</dbReference>
<dbReference type="PANTHER" id="PTHR34183">
    <property type="entry name" value="ENDOLYTIC PEPTIDOGLYCAN TRANSGLYCOSYLASE RLPA"/>
    <property type="match status" value="1"/>
</dbReference>
<dbReference type="CDD" id="cd22268">
    <property type="entry name" value="DPBB_RlpA-like"/>
    <property type="match status" value="1"/>
</dbReference>
<feature type="chain" id="PRO_5044923634" description="Probable endolytic peptidoglycan transglycosylase RlpA" evidence="3">
    <location>
        <begin position="20"/>
        <end position="159"/>
    </location>
</feature>
<evidence type="ECO:0000313" key="7">
    <source>
        <dbReference type="Proteomes" id="UP001597051"/>
    </source>
</evidence>
<evidence type="ECO:0000256" key="1">
    <source>
        <dbReference type="ARBA" id="ARBA00023239"/>
    </source>
</evidence>
<comment type="similarity">
    <text evidence="3 4">Belongs to the RlpA family.</text>
</comment>
<comment type="function">
    <text evidence="3">Lytic transglycosylase with a strong preference for naked glycan strands that lack stem peptides.</text>
</comment>
<evidence type="ECO:0000313" key="6">
    <source>
        <dbReference type="EMBL" id="MFD0983154.1"/>
    </source>
</evidence>
<evidence type="ECO:0000256" key="3">
    <source>
        <dbReference type="HAMAP-Rule" id="MF_02071"/>
    </source>
</evidence>
<accession>A0ABW3IYJ6</accession>
<feature type="signal peptide" evidence="3">
    <location>
        <begin position="1"/>
        <end position="19"/>
    </location>
</feature>
<keyword evidence="3" id="KW-0732">Signal</keyword>
<reference evidence="7" key="1">
    <citation type="journal article" date="2019" name="Int. J. Syst. Evol. Microbiol.">
        <title>The Global Catalogue of Microorganisms (GCM) 10K type strain sequencing project: providing services to taxonomists for standard genome sequencing and annotation.</title>
        <authorList>
            <consortium name="The Broad Institute Genomics Platform"/>
            <consortium name="The Broad Institute Genome Sequencing Center for Infectious Disease"/>
            <person name="Wu L."/>
            <person name="Ma J."/>
        </authorList>
    </citation>
    <scope>NUCLEOTIDE SEQUENCE [LARGE SCALE GENOMIC DNA]</scope>
    <source>
        <strain evidence="7">CECT 7649</strain>
    </source>
</reference>
<dbReference type="Pfam" id="PF03330">
    <property type="entry name" value="DPBB_1"/>
    <property type="match status" value="1"/>
</dbReference>
<organism evidence="6 7">
    <name type="scientific">Flavobacterium myungsuense</name>
    <dbReference type="NCBI Taxonomy" id="651823"/>
    <lineage>
        <taxon>Bacteria</taxon>
        <taxon>Pseudomonadati</taxon>
        <taxon>Bacteroidota</taxon>
        <taxon>Flavobacteriia</taxon>
        <taxon>Flavobacteriales</taxon>
        <taxon>Flavobacteriaceae</taxon>
        <taxon>Flavobacterium</taxon>
    </lineage>
</organism>
<keyword evidence="7" id="KW-1185">Reference proteome</keyword>